<dbReference type="AlphaFoldDB" id="A0A6J8ED49"/>
<keyword evidence="3" id="KW-1185">Reference proteome</keyword>
<dbReference type="OrthoDB" id="1669814at2759"/>
<dbReference type="Proteomes" id="UP000507470">
    <property type="component" value="Unassembled WGS sequence"/>
</dbReference>
<evidence type="ECO:0000256" key="1">
    <source>
        <dbReference type="ARBA" id="ARBA00006484"/>
    </source>
</evidence>
<dbReference type="InterPro" id="IPR036291">
    <property type="entry name" value="NAD(P)-bd_dom_sf"/>
</dbReference>
<reference evidence="2 3" key="1">
    <citation type="submission" date="2020-06" db="EMBL/GenBank/DDBJ databases">
        <authorList>
            <person name="Li R."/>
            <person name="Bekaert M."/>
        </authorList>
    </citation>
    <scope>NUCLEOTIDE SEQUENCE [LARGE SCALE GENOMIC DNA]</scope>
    <source>
        <strain evidence="3">wild</strain>
    </source>
</reference>
<dbReference type="Pfam" id="PF13561">
    <property type="entry name" value="adh_short_C2"/>
    <property type="match status" value="1"/>
</dbReference>
<organism evidence="2 3">
    <name type="scientific">Mytilus coruscus</name>
    <name type="common">Sea mussel</name>
    <dbReference type="NCBI Taxonomy" id="42192"/>
    <lineage>
        <taxon>Eukaryota</taxon>
        <taxon>Metazoa</taxon>
        <taxon>Spiralia</taxon>
        <taxon>Lophotrochozoa</taxon>
        <taxon>Mollusca</taxon>
        <taxon>Bivalvia</taxon>
        <taxon>Autobranchia</taxon>
        <taxon>Pteriomorphia</taxon>
        <taxon>Mytilida</taxon>
        <taxon>Mytiloidea</taxon>
        <taxon>Mytilidae</taxon>
        <taxon>Mytilinae</taxon>
        <taxon>Mytilus</taxon>
    </lineage>
</organism>
<keyword evidence="2" id="KW-0560">Oxidoreductase</keyword>
<comment type="similarity">
    <text evidence="1">Belongs to the short-chain dehydrogenases/reductases (SDR) family.</text>
</comment>
<protein>
    <submittedName>
        <fullName evidence="2">DHRS4</fullName>
        <ecNumber evidence="2">1.1.-.-</ecNumber>
    </submittedName>
</protein>
<dbReference type="SUPFAM" id="SSF51735">
    <property type="entry name" value="NAD(P)-binding Rossmann-fold domains"/>
    <property type="match status" value="1"/>
</dbReference>
<sequence>MLSSLSRQIAVRMSTTAARAQKLKGKVAIVTASTEGIGFAIARRLGEDGAKVVVSSRKQKNVDKAVDILKKENLDVHGIVCHVGKKEDRTKLIQKTIDEYGGIDILVCYMTIDEYDEYDGIDILVCFQTIDEYGGIDILVCFQTIDEYGGIDILVCFQTIDEYGGIDILVCFQTIDEYDGIDILVCFQTIDEYGGIDILVSNAAANPTMGPLIDCSEDAWDKLFDTNVKATFMLCKEIVPHIEKRGGGSIVIVSSIAGYISSEVIPAYAVTKTALLESKDYRHLSGLIDTKFSAALTGNPEMSKVALSAIPLHRPGKPVECSGIVSFLSSDDASYITGENIVISGGMPSRL</sequence>
<dbReference type="PANTHER" id="PTHR43943">
    <property type="entry name" value="DEHYDROGENASE/REDUCTASE (SDR FAMILY) MEMBER 4"/>
    <property type="match status" value="1"/>
</dbReference>
<dbReference type="Gene3D" id="3.40.50.720">
    <property type="entry name" value="NAD(P)-binding Rossmann-like Domain"/>
    <property type="match status" value="2"/>
</dbReference>
<dbReference type="EMBL" id="CACVKT020008919">
    <property type="protein sequence ID" value="CAC5418420.1"/>
    <property type="molecule type" value="Genomic_DNA"/>
</dbReference>
<proteinExistence type="inferred from homology"/>
<dbReference type="PRINTS" id="PR00081">
    <property type="entry name" value="GDHRDH"/>
</dbReference>
<dbReference type="EC" id="1.1.-.-" evidence="2"/>
<evidence type="ECO:0000313" key="2">
    <source>
        <dbReference type="EMBL" id="CAC5418420.1"/>
    </source>
</evidence>
<dbReference type="GO" id="GO:0004090">
    <property type="term" value="F:carbonyl reductase (NADPH) activity"/>
    <property type="evidence" value="ECO:0007669"/>
    <property type="project" value="TreeGrafter"/>
</dbReference>
<name>A0A6J8ED49_MYTCO</name>
<accession>A0A6J8ED49</accession>
<gene>
    <name evidence="2" type="ORF">MCOR_50857</name>
</gene>
<dbReference type="PANTHER" id="PTHR43943:SF2">
    <property type="entry name" value="DEHYDROGENASE_REDUCTASE 4"/>
    <property type="match status" value="1"/>
</dbReference>
<dbReference type="Pfam" id="PF00106">
    <property type="entry name" value="adh_short"/>
    <property type="match status" value="2"/>
</dbReference>
<evidence type="ECO:0000313" key="3">
    <source>
        <dbReference type="Proteomes" id="UP000507470"/>
    </source>
</evidence>
<dbReference type="InterPro" id="IPR002347">
    <property type="entry name" value="SDR_fam"/>
</dbReference>